<dbReference type="EMBL" id="KV878584">
    <property type="protein sequence ID" value="OJJ60811.1"/>
    <property type="molecule type" value="Genomic_DNA"/>
</dbReference>
<accession>A0A1L9TN29</accession>
<dbReference type="Proteomes" id="UP000184356">
    <property type="component" value="Unassembled WGS sequence"/>
</dbReference>
<evidence type="ECO:0000313" key="2">
    <source>
        <dbReference type="Proteomes" id="UP000184356"/>
    </source>
</evidence>
<dbReference type="GeneID" id="63766947"/>
<name>A0A1L9TN29_9EURO</name>
<keyword evidence="2" id="KW-1185">Reference proteome</keyword>
<evidence type="ECO:0000313" key="1">
    <source>
        <dbReference type="EMBL" id="OJJ60811.1"/>
    </source>
</evidence>
<dbReference type="AlphaFoldDB" id="A0A1L9TN29"/>
<proteinExistence type="predicted"/>
<organism evidence="1 2">
    <name type="scientific">Aspergillus sydowii CBS 593.65</name>
    <dbReference type="NCBI Taxonomy" id="1036612"/>
    <lineage>
        <taxon>Eukaryota</taxon>
        <taxon>Fungi</taxon>
        <taxon>Dikarya</taxon>
        <taxon>Ascomycota</taxon>
        <taxon>Pezizomycotina</taxon>
        <taxon>Eurotiomycetes</taxon>
        <taxon>Eurotiomycetidae</taxon>
        <taxon>Eurotiales</taxon>
        <taxon>Aspergillaceae</taxon>
        <taxon>Aspergillus</taxon>
        <taxon>Aspergillus subgen. Nidulantes</taxon>
    </lineage>
</organism>
<dbReference type="VEuPathDB" id="FungiDB:ASPSYDRAFT_768792"/>
<protein>
    <submittedName>
        <fullName evidence="1">Uncharacterized protein</fullName>
    </submittedName>
</protein>
<gene>
    <name evidence="1" type="ORF">ASPSYDRAFT_768792</name>
</gene>
<reference evidence="2" key="1">
    <citation type="journal article" date="2017" name="Genome Biol.">
        <title>Comparative genomics reveals high biological diversity and specific adaptations in the industrially and medically important fungal genus Aspergillus.</title>
        <authorList>
            <person name="de Vries R.P."/>
            <person name="Riley R."/>
            <person name="Wiebenga A."/>
            <person name="Aguilar-Osorio G."/>
            <person name="Amillis S."/>
            <person name="Uchima C.A."/>
            <person name="Anderluh G."/>
            <person name="Asadollahi M."/>
            <person name="Askin M."/>
            <person name="Barry K."/>
            <person name="Battaglia E."/>
            <person name="Bayram O."/>
            <person name="Benocci T."/>
            <person name="Braus-Stromeyer S.A."/>
            <person name="Caldana C."/>
            <person name="Canovas D."/>
            <person name="Cerqueira G.C."/>
            <person name="Chen F."/>
            <person name="Chen W."/>
            <person name="Choi C."/>
            <person name="Clum A."/>
            <person name="Dos Santos R.A."/>
            <person name="Damasio A.R."/>
            <person name="Diallinas G."/>
            <person name="Emri T."/>
            <person name="Fekete E."/>
            <person name="Flipphi M."/>
            <person name="Freyberg S."/>
            <person name="Gallo A."/>
            <person name="Gournas C."/>
            <person name="Habgood R."/>
            <person name="Hainaut M."/>
            <person name="Harispe M.L."/>
            <person name="Henrissat B."/>
            <person name="Hilden K.S."/>
            <person name="Hope R."/>
            <person name="Hossain A."/>
            <person name="Karabika E."/>
            <person name="Karaffa L."/>
            <person name="Karanyi Z."/>
            <person name="Krasevec N."/>
            <person name="Kuo A."/>
            <person name="Kusch H."/>
            <person name="LaButti K."/>
            <person name="Lagendijk E.L."/>
            <person name="Lapidus A."/>
            <person name="Levasseur A."/>
            <person name="Lindquist E."/>
            <person name="Lipzen A."/>
            <person name="Logrieco A.F."/>
            <person name="MacCabe A."/>
            <person name="Maekelae M.R."/>
            <person name="Malavazi I."/>
            <person name="Melin P."/>
            <person name="Meyer V."/>
            <person name="Mielnichuk N."/>
            <person name="Miskei M."/>
            <person name="Molnar A.P."/>
            <person name="Mule G."/>
            <person name="Ngan C.Y."/>
            <person name="Orejas M."/>
            <person name="Orosz E."/>
            <person name="Ouedraogo J.P."/>
            <person name="Overkamp K.M."/>
            <person name="Park H.-S."/>
            <person name="Perrone G."/>
            <person name="Piumi F."/>
            <person name="Punt P.J."/>
            <person name="Ram A.F."/>
            <person name="Ramon A."/>
            <person name="Rauscher S."/>
            <person name="Record E."/>
            <person name="Riano-Pachon D.M."/>
            <person name="Robert V."/>
            <person name="Roehrig J."/>
            <person name="Ruller R."/>
            <person name="Salamov A."/>
            <person name="Salih N.S."/>
            <person name="Samson R.A."/>
            <person name="Sandor E."/>
            <person name="Sanguinetti M."/>
            <person name="Schuetze T."/>
            <person name="Sepcic K."/>
            <person name="Shelest E."/>
            <person name="Sherlock G."/>
            <person name="Sophianopoulou V."/>
            <person name="Squina F.M."/>
            <person name="Sun H."/>
            <person name="Susca A."/>
            <person name="Todd R.B."/>
            <person name="Tsang A."/>
            <person name="Unkles S.E."/>
            <person name="van de Wiele N."/>
            <person name="van Rossen-Uffink D."/>
            <person name="Oliveira J.V."/>
            <person name="Vesth T.C."/>
            <person name="Visser J."/>
            <person name="Yu J.-H."/>
            <person name="Zhou M."/>
            <person name="Andersen M.R."/>
            <person name="Archer D.B."/>
            <person name="Baker S.E."/>
            <person name="Benoit I."/>
            <person name="Brakhage A.A."/>
            <person name="Braus G.H."/>
            <person name="Fischer R."/>
            <person name="Frisvad J.C."/>
            <person name="Goldman G.H."/>
            <person name="Houbraken J."/>
            <person name="Oakley B."/>
            <person name="Pocsi I."/>
            <person name="Scazzocchio C."/>
            <person name="Seiboth B."/>
            <person name="vanKuyk P.A."/>
            <person name="Wortman J."/>
            <person name="Dyer P.S."/>
            <person name="Grigoriev I.V."/>
        </authorList>
    </citation>
    <scope>NUCLEOTIDE SEQUENCE [LARGE SCALE GENOMIC DNA]</scope>
    <source>
        <strain evidence="2">CBS 593.65</strain>
    </source>
</reference>
<sequence length="166" mass="18834">MLADHSPYKLCPTTGYAMSNKSPGRYAAEEGLLSSATVHSNLLHGHGISLELLFWVRNPASNYLYINFGVPAHWRQSNEELYHIRGRSLSSFSSVFSAEPARRHPHPCQSASRLEFGGWYVFRTPAEFRYLPCRSHTSRLRVLDFTNRNSKHAKASAPVVFEMLHS</sequence>
<dbReference type="RefSeq" id="XP_040704617.1">
    <property type="nucleotide sequence ID" value="XM_040850874.1"/>
</dbReference>